<dbReference type="SUPFAM" id="SSF55031">
    <property type="entry name" value="Bacterial exopeptidase dimerisation domain"/>
    <property type="match status" value="1"/>
</dbReference>
<dbReference type="Pfam" id="PF01546">
    <property type="entry name" value="Peptidase_M20"/>
    <property type="match status" value="1"/>
</dbReference>
<evidence type="ECO:0000313" key="3">
    <source>
        <dbReference type="Proteomes" id="UP000612352"/>
    </source>
</evidence>
<dbReference type="Gene3D" id="3.30.70.360">
    <property type="match status" value="1"/>
</dbReference>
<dbReference type="EMBL" id="JAEDAJ010000001">
    <property type="protein sequence ID" value="MBK0330117.1"/>
    <property type="molecule type" value="Genomic_DNA"/>
</dbReference>
<dbReference type="PIRSF" id="PIRSF005962">
    <property type="entry name" value="Pept_M20D_amidohydro"/>
    <property type="match status" value="1"/>
</dbReference>
<dbReference type="InterPro" id="IPR036264">
    <property type="entry name" value="Bact_exopeptidase_dim_dom"/>
</dbReference>
<protein>
    <submittedName>
        <fullName evidence="2">Amidohydrolase</fullName>
    </submittedName>
</protein>
<organism evidence="2 3">
    <name type="scientific">Brachybacterium halotolerans</name>
    <dbReference type="NCBI Taxonomy" id="2795215"/>
    <lineage>
        <taxon>Bacteria</taxon>
        <taxon>Bacillati</taxon>
        <taxon>Actinomycetota</taxon>
        <taxon>Actinomycetes</taxon>
        <taxon>Micrococcales</taxon>
        <taxon>Dermabacteraceae</taxon>
        <taxon>Brachybacterium</taxon>
    </lineage>
</organism>
<evidence type="ECO:0000259" key="1">
    <source>
        <dbReference type="Pfam" id="PF07687"/>
    </source>
</evidence>
<dbReference type="NCBIfam" id="TIGR01891">
    <property type="entry name" value="amidohydrolases"/>
    <property type="match status" value="1"/>
</dbReference>
<dbReference type="SUPFAM" id="SSF53187">
    <property type="entry name" value="Zn-dependent exopeptidases"/>
    <property type="match status" value="1"/>
</dbReference>
<sequence length="399" mass="42134">MPSYAQEAIEHLPDLVALRRTLHQDPELGLDLPRTQERVLAALQDLGLRITTGASLSSIVAVLEGGRPGPVVLLRADMDALPLQERTGLPFASATGRMHACGHDLHTSALVGAARLLAAHREELPGRIVFMFQPGEEGPGGAEPMIREGVLEAAGERPIAAYGIHVGPGPRGTFITRAGTVMAGAANLRVRVHGAGGHGSQPMRAIDPVAPLVEIAGSLQTMISRRFSSADPVVASVTTLEASSAINVIPDSAALGATVRTMTAESADRFGELVRQFAENIARAHGARAEVDWEILYPATVNDDAEESFAVAELREAFGPARVHESPQPLMGSEDFSYVLQEVPGCFVFLLCSPDELPEGELAVNHSPEMLFDDSVLADQSAALASLAHGRLRKADAGS</sequence>
<dbReference type="InterPro" id="IPR002933">
    <property type="entry name" value="Peptidase_M20"/>
</dbReference>
<feature type="domain" description="Peptidase M20 dimerisation" evidence="1">
    <location>
        <begin position="184"/>
        <end position="283"/>
    </location>
</feature>
<dbReference type="InterPro" id="IPR017439">
    <property type="entry name" value="Amidohydrolase"/>
</dbReference>
<accession>A0ABS1B7A3</accession>
<dbReference type="PANTHER" id="PTHR11014:SF63">
    <property type="entry name" value="METALLOPEPTIDASE, PUTATIVE (AFU_ORTHOLOGUE AFUA_6G09600)-RELATED"/>
    <property type="match status" value="1"/>
</dbReference>
<gene>
    <name evidence="2" type="ORF">I8D64_01695</name>
</gene>
<dbReference type="InterPro" id="IPR011650">
    <property type="entry name" value="Peptidase_M20_dimer"/>
</dbReference>
<evidence type="ECO:0000313" key="2">
    <source>
        <dbReference type="EMBL" id="MBK0330117.1"/>
    </source>
</evidence>
<name>A0ABS1B7A3_9MICO</name>
<proteinExistence type="predicted"/>
<comment type="caution">
    <text evidence="2">The sequence shown here is derived from an EMBL/GenBank/DDBJ whole genome shotgun (WGS) entry which is preliminary data.</text>
</comment>
<dbReference type="PANTHER" id="PTHR11014">
    <property type="entry name" value="PEPTIDASE M20 FAMILY MEMBER"/>
    <property type="match status" value="1"/>
</dbReference>
<dbReference type="Pfam" id="PF07687">
    <property type="entry name" value="M20_dimer"/>
    <property type="match status" value="1"/>
</dbReference>
<dbReference type="Gene3D" id="3.40.630.10">
    <property type="entry name" value="Zn peptidases"/>
    <property type="match status" value="1"/>
</dbReference>
<keyword evidence="3" id="KW-1185">Reference proteome</keyword>
<dbReference type="CDD" id="cd03886">
    <property type="entry name" value="M20_Acy1"/>
    <property type="match status" value="1"/>
</dbReference>
<reference evidence="2 3" key="1">
    <citation type="submission" date="2020-12" db="EMBL/GenBank/DDBJ databases">
        <title>Brachybacterium sp. MASK1Z-5, whole genome shotgun sequence.</title>
        <authorList>
            <person name="Tuo L."/>
        </authorList>
    </citation>
    <scope>NUCLEOTIDE SEQUENCE [LARGE SCALE GENOMIC DNA]</scope>
    <source>
        <strain evidence="2 3">MASK1Z-5</strain>
    </source>
</reference>
<dbReference type="Proteomes" id="UP000612352">
    <property type="component" value="Unassembled WGS sequence"/>
</dbReference>